<keyword evidence="3 7" id="KW-1133">Transmembrane helix</keyword>
<dbReference type="AlphaFoldDB" id="A0A8H5ZPL6"/>
<accession>A0A8H5ZPL6</accession>
<evidence type="ECO:0000259" key="8">
    <source>
        <dbReference type="Pfam" id="PF20684"/>
    </source>
</evidence>
<evidence type="ECO:0000256" key="6">
    <source>
        <dbReference type="SAM" id="MobiDB-lite"/>
    </source>
</evidence>
<feature type="region of interest" description="Disordered" evidence="6">
    <location>
        <begin position="306"/>
        <end position="331"/>
    </location>
</feature>
<feature type="transmembrane region" description="Helical" evidence="7">
    <location>
        <begin position="44"/>
        <end position="65"/>
    </location>
</feature>
<evidence type="ECO:0000256" key="4">
    <source>
        <dbReference type="ARBA" id="ARBA00023136"/>
    </source>
</evidence>
<evidence type="ECO:0000313" key="10">
    <source>
        <dbReference type="Proteomes" id="UP000624244"/>
    </source>
</evidence>
<keyword evidence="2 7" id="KW-0812">Transmembrane</keyword>
<feature type="transmembrane region" description="Helical" evidence="7">
    <location>
        <begin position="205"/>
        <end position="223"/>
    </location>
</feature>
<gene>
    <name evidence="9" type="ORF">GGP41_004383</name>
</gene>
<comment type="caution">
    <text evidence="9">The sequence shown here is derived from an EMBL/GenBank/DDBJ whole genome shotgun (WGS) entry which is preliminary data.</text>
</comment>
<comment type="similarity">
    <text evidence="5">Belongs to the SAT4 family.</text>
</comment>
<feature type="transmembrane region" description="Helical" evidence="7">
    <location>
        <begin position="173"/>
        <end position="193"/>
    </location>
</feature>
<protein>
    <recommendedName>
        <fullName evidence="8">Rhodopsin domain-containing protein</fullName>
    </recommendedName>
</protein>
<feature type="domain" description="Rhodopsin" evidence="8">
    <location>
        <begin position="26"/>
        <end position="268"/>
    </location>
</feature>
<keyword evidence="4 7" id="KW-0472">Membrane</keyword>
<sequence length="350" mass="38812">MGLPLPQQLRIPCAFLGALGIVTFALRCFVRVRIVKAWGSDDTFITLAFIMHMWYTGTLLTGIHYGTGRRTAEISVEDSVHAMRCWWLCFLAYACSITLAKISAGFFFLRATGSKSVFRITTYVITILAAVVGFGFFFLSVFQCMPVGFFWTRLQGDTNGKCLDIEIMIIATYFYGAVTAGTDIAWGILVGALIWKLQIDRRTKVLTAPFLGLACIASYAALVRMPYVANFKSPDFLYATVEISMWSTVEVGVSICAANLATIRPLIHHFTHKGESWESRQNRPGHAALATIPDSQELPMLKMPPKTAESSITCTDPKSRNGESGMTRSVSNWSRWTRKDSAANVDVHVL</sequence>
<proteinExistence type="inferred from homology"/>
<feature type="transmembrane region" description="Helical" evidence="7">
    <location>
        <begin position="85"/>
        <end position="108"/>
    </location>
</feature>
<dbReference type="EMBL" id="WNKQ01000005">
    <property type="protein sequence ID" value="KAF5851548.1"/>
    <property type="molecule type" value="Genomic_DNA"/>
</dbReference>
<dbReference type="Pfam" id="PF20684">
    <property type="entry name" value="Fung_rhodopsin"/>
    <property type="match status" value="1"/>
</dbReference>
<evidence type="ECO:0000256" key="5">
    <source>
        <dbReference type="ARBA" id="ARBA00038359"/>
    </source>
</evidence>
<evidence type="ECO:0000256" key="1">
    <source>
        <dbReference type="ARBA" id="ARBA00004141"/>
    </source>
</evidence>
<evidence type="ECO:0000313" key="9">
    <source>
        <dbReference type="EMBL" id="KAF5851548.1"/>
    </source>
</evidence>
<name>A0A8H5ZPL6_COCSA</name>
<dbReference type="GO" id="GO:0016020">
    <property type="term" value="C:membrane"/>
    <property type="evidence" value="ECO:0007669"/>
    <property type="project" value="UniProtKB-SubCell"/>
</dbReference>
<feature type="transmembrane region" description="Helical" evidence="7">
    <location>
        <begin position="120"/>
        <end position="142"/>
    </location>
</feature>
<evidence type="ECO:0000256" key="7">
    <source>
        <dbReference type="SAM" id="Phobius"/>
    </source>
</evidence>
<comment type="subcellular location">
    <subcellularLocation>
        <location evidence="1">Membrane</location>
        <topology evidence="1">Multi-pass membrane protein</topology>
    </subcellularLocation>
</comment>
<evidence type="ECO:0000256" key="2">
    <source>
        <dbReference type="ARBA" id="ARBA00022692"/>
    </source>
</evidence>
<organism evidence="9 10">
    <name type="scientific">Cochliobolus sativus</name>
    <name type="common">Common root rot and spot blotch fungus</name>
    <name type="synonym">Bipolaris sorokiniana</name>
    <dbReference type="NCBI Taxonomy" id="45130"/>
    <lineage>
        <taxon>Eukaryota</taxon>
        <taxon>Fungi</taxon>
        <taxon>Dikarya</taxon>
        <taxon>Ascomycota</taxon>
        <taxon>Pezizomycotina</taxon>
        <taxon>Dothideomycetes</taxon>
        <taxon>Pleosporomycetidae</taxon>
        <taxon>Pleosporales</taxon>
        <taxon>Pleosporineae</taxon>
        <taxon>Pleosporaceae</taxon>
        <taxon>Bipolaris</taxon>
    </lineage>
</organism>
<dbReference type="Proteomes" id="UP000624244">
    <property type="component" value="Unassembled WGS sequence"/>
</dbReference>
<dbReference type="PANTHER" id="PTHR33048:SF96">
    <property type="entry name" value="INTEGRAL MEMBRANE PROTEIN"/>
    <property type="match status" value="1"/>
</dbReference>
<feature type="transmembrane region" description="Helical" evidence="7">
    <location>
        <begin position="14"/>
        <end position="32"/>
    </location>
</feature>
<evidence type="ECO:0000256" key="3">
    <source>
        <dbReference type="ARBA" id="ARBA00022989"/>
    </source>
</evidence>
<dbReference type="PANTHER" id="PTHR33048">
    <property type="entry name" value="PTH11-LIKE INTEGRAL MEMBRANE PROTEIN (AFU_ORTHOLOGUE AFUA_5G11245)"/>
    <property type="match status" value="1"/>
</dbReference>
<reference evidence="9" key="1">
    <citation type="submission" date="2019-11" db="EMBL/GenBank/DDBJ databases">
        <title>Bipolaris sorokiniana Genome sequencing.</title>
        <authorList>
            <person name="Wang H."/>
        </authorList>
    </citation>
    <scope>NUCLEOTIDE SEQUENCE</scope>
</reference>
<feature type="compositionally biased region" description="Polar residues" evidence="6">
    <location>
        <begin position="308"/>
        <end position="331"/>
    </location>
</feature>
<dbReference type="InterPro" id="IPR049326">
    <property type="entry name" value="Rhodopsin_dom_fungi"/>
</dbReference>
<dbReference type="InterPro" id="IPR052337">
    <property type="entry name" value="SAT4-like"/>
</dbReference>